<name>A0A0N4V9Q4_ENTVE</name>
<feature type="region of interest" description="Disordered" evidence="1">
    <location>
        <begin position="1"/>
        <end position="20"/>
    </location>
</feature>
<dbReference type="OrthoDB" id="1667587at2759"/>
<gene>
    <name evidence="2" type="ORF">EVEC_LOCUS6696</name>
</gene>
<dbReference type="AlphaFoldDB" id="A0A0N4V9Q4"/>
<evidence type="ECO:0000313" key="4">
    <source>
        <dbReference type="WBParaSite" id="EVEC_0000717501-mRNA-1"/>
    </source>
</evidence>
<dbReference type="Pfam" id="PF06677">
    <property type="entry name" value="Auto_anti-p27"/>
    <property type="match status" value="1"/>
</dbReference>
<reference evidence="2 3" key="2">
    <citation type="submission" date="2018-10" db="EMBL/GenBank/DDBJ databases">
        <authorList>
            <consortium name="Pathogen Informatics"/>
        </authorList>
    </citation>
    <scope>NUCLEOTIDE SEQUENCE [LARGE SCALE GENOMIC DNA]</scope>
</reference>
<dbReference type="WBParaSite" id="EVEC_0000717501-mRNA-1">
    <property type="protein sequence ID" value="EVEC_0000717501-mRNA-1"/>
    <property type="gene ID" value="EVEC_0000717501"/>
</dbReference>
<accession>A0A0N4V9Q4</accession>
<keyword evidence="3" id="KW-1185">Reference proteome</keyword>
<evidence type="ECO:0000256" key="1">
    <source>
        <dbReference type="SAM" id="MobiDB-lite"/>
    </source>
</evidence>
<evidence type="ECO:0000313" key="2">
    <source>
        <dbReference type="EMBL" id="VDD91945.1"/>
    </source>
</evidence>
<dbReference type="Proteomes" id="UP000274131">
    <property type="component" value="Unassembled WGS sequence"/>
</dbReference>
<organism evidence="4">
    <name type="scientific">Enterobius vermicularis</name>
    <name type="common">Human pinworm</name>
    <dbReference type="NCBI Taxonomy" id="51028"/>
    <lineage>
        <taxon>Eukaryota</taxon>
        <taxon>Metazoa</taxon>
        <taxon>Ecdysozoa</taxon>
        <taxon>Nematoda</taxon>
        <taxon>Chromadorea</taxon>
        <taxon>Rhabditida</taxon>
        <taxon>Spirurina</taxon>
        <taxon>Oxyuridomorpha</taxon>
        <taxon>Oxyuroidea</taxon>
        <taxon>Oxyuridae</taxon>
        <taxon>Enterobius</taxon>
    </lineage>
</organism>
<proteinExistence type="predicted"/>
<dbReference type="PANTHER" id="PTHR16537:SF1">
    <property type="entry name" value="PROTEIN ZNRD2"/>
    <property type="match status" value="1"/>
</dbReference>
<dbReference type="InterPro" id="IPR051888">
    <property type="entry name" value="UPF0148_domain"/>
</dbReference>
<dbReference type="InterPro" id="IPR009563">
    <property type="entry name" value="SSSCA1"/>
</dbReference>
<sequence length="275" mass="31075">MVEPNGIRKPTEEERKAAEESRQRLRDYVSKKMGELLLRGYTMLDAYCNTCSGILMEDRHGIRECVQCELLRSERNRDLSSSGFVSSEIPLNDSDDIDETLTPTEPVDELKPEASNSAVGRNLDLEHLENGHSRAEKNDVQLTKASGSVGSKKKSKKFLTVSTFFDGFDEATKVVSEKLHWCVAALKETEDLERIILLQKAIKGSIEILSAKSQQIQLFSVTHAEKSSMIFVAFRLEAIFFQLNDIEPFLKISESKNSHICAQRVLKMLRMVPSF</sequence>
<feature type="region of interest" description="Disordered" evidence="1">
    <location>
        <begin position="81"/>
        <end position="116"/>
    </location>
</feature>
<reference evidence="4" key="1">
    <citation type="submission" date="2017-02" db="UniProtKB">
        <authorList>
            <consortium name="WormBaseParasite"/>
        </authorList>
    </citation>
    <scope>IDENTIFICATION</scope>
</reference>
<protein>
    <submittedName>
        <fullName evidence="4">Zf-C2HC5 domain-containing protein</fullName>
    </submittedName>
</protein>
<dbReference type="PANTHER" id="PTHR16537">
    <property type="entry name" value="SJOEGREN SYNDROME/SCLERODERMA AUTOANTIGEN 1"/>
    <property type="match status" value="1"/>
</dbReference>
<evidence type="ECO:0000313" key="3">
    <source>
        <dbReference type="Proteomes" id="UP000274131"/>
    </source>
</evidence>
<dbReference type="STRING" id="51028.A0A0N4V9Q4"/>
<feature type="compositionally biased region" description="Basic and acidic residues" evidence="1">
    <location>
        <begin position="9"/>
        <end position="20"/>
    </location>
</feature>
<dbReference type="EMBL" id="UXUI01008613">
    <property type="protein sequence ID" value="VDD91945.1"/>
    <property type="molecule type" value="Genomic_DNA"/>
</dbReference>